<dbReference type="RefSeq" id="XP_067491483.1">
    <property type="nucleotide sequence ID" value="XM_067633301.1"/>
</dbReference>
<reference evidence="2 3" key="1">
    <citation type="submission" date="2019-01" db="EMBL/GenBank/DDBJ databases">
        <title>Intercellular communication is required for trap formation in the nematode-trapping fungus Duddingtonia flagrans.</title>
        <authorList>
            <person name="Youssar L."/>
            <person name="Wernet V."/>
            <person name="Hensel N."/>
            <person name="Hildebrandt H.-G."/>
            <person name="Fischer R."/>
        </authorList>
    </citation>
    <scope>NUCLEOTIDE SEQUENCE [LARGE SCALE GENOMIC DNA]</scope>
    <source>
        <strain evidence="2 3">CBS H-5679</strain>
    </source>
</reference>
<protein>
    <submittedName>
        <fullName evidence="2">Uncharacterized protein</fullName>
    </submittedName>
</protein>
<evidence type="ECO:0000313" key="3">
    <source>
        <dbReference type="Proteomes" id="UP000283090"/>
    </source>
</evidence>
<dbReference type="VEuPathDB" id="FungiDB:DFL_004240"/>
<gene>
    <name evidence="2" type="ORF">DFL_004240</name>
</gene>
<proteinExistence type="predicted"/>
<name>A0A437A4C3_ARTFL</name>
<keyword evidence="3" id="KW-1185">Reference proteome</keyword>
<feature type="compositionally biased region" description="Acidic residues" evidence="1">
    <location>
        <begin position="53"/>
        <end position="63"/>
    </location>
</feature>
<dbReference type="AlphaFoldDB" id="A0A437A4C3"/>
<feature type="region of interest" description="Disordered" evidence="1">
    <location>
        <begin position="25"/>
        <end position="63"/>
    </location>
</feature>
<evidence type="ECO:0000256" key="1">
    <source>
        <dbReference type="SAM" id="MobiDB-lite"/>
    </source>
</evidence>
<dbReference type="OrthoDB" id="5371059at2759"/>
<accession>A0A437A4C3</accession>
<sequence>MSSPAHIQCTSSLSSLLATEIPSYPTSRTHSPLFYTSEDSEDNDELIYPHEDGDSENDSLEDTEDGDAAVLYGSTFDLGSTYSASINLLRDEDASCLNFTNFDDVPVDLRKAWVEQWGFIEGDDENDGDDLENHEIETATVGRVFRANSVTMVDVEEHKFNV</sequence>
<evidence type="ECO:0000313" key="2">
    <source>
        <dbReference type="EMBL" id="RVD85939.1"/>
    </source>
</evidence>
<dbReference type="Proteomes" id="UP000283090">
    <property type="component" value="Unassembled WGS sequence"/>
</dbReference>
<organism evidence="2 3">
    <name type="scientific">Arthrobotrys flagrans</name>
    <name type="common">Nematode-trapping fungus</name>
    <name type="synonym">Trichothecium flagrans</name>
    <dbReference type="NCBI Taxonomy" id="97331"/>
    <lineage>
        <taxon>Eukaryota</taxon>
        <taxon>Fungi</taxon>
        <taxon>Dikarya</taxon>
        <taxon>Ascomycota</taxon>
        <taxon>Pezizomycotina</taxon>
        <taxon>Orbiliomycetes</taxon>
        <taxon>Orbiliales</taxon>
        <taxon>Orbiliaceae</taxon>
        <taxon>Arthrobotrys</taxon>
    </lineage>
</organism>
<comment type="caution">
    <text evidence="2">The sequence shown here is derived from an EMBL/GenBank/DDBJ whole genome shotgun (WGS) entry which is preliminary data.</text>
</comment>
<dbReference type="GeneID" id="93586551"/>
<dbReference type="EMBL" id="SAEB01000006">
    <property type="protein sequence ID" value="RVD85939.1"/>
    <property type="molecule type" value="Genomic_DNA"/>
</dbReference>